<dbReference type="VEuPathDB" id="FungiDB:I7I53_04106"/>
<proteinExistence type="predicted"/>
<dbReference type="EMBL" id="DS990639">
    <property type="protein sequence ID" value="EGC45374.1"/>
    <property type="molecule type" value="Genomic_DNA"/>
</dbReference>
<dbReference type="Proteomes" id="UP000008142">
    <property type="component" value="Unassembled WGS sequence"/>
</dbReference>
<gene>
    <name evidence="2" type="ORF">HCEG_04589</name>
</gene>
<sequence length="212" mass="24399">MARDEHHHNYTILNAEQLPHPTMFFRIYRLPRSTHTSLFTILSLWMIRPNEEATLEATMKPSMDKISWIDSDRLEQHILDLVSVCLRYSIHYHPNLHAATSRVAGNPNSGAASRAEGFGREMGNDEPARDASFPELEASLYSALVFQGIVMSWGSEKGAGEELWNENWKEAFHHYYNMSYTLTTFLNMLKPNAVMKLFEAEFFKESPSVLEK</sequence>
<evidence type="ECO:0000256" key="1">
    <source>
        <dbReference type="SAM" id="MobiDB-lite"/>
    </source>
</evidence>
<reference evidence="3" key="1">
    <citation type="submission" date="2008-07" db="EMBL/GenBank/DDBJ databases">
        <title>Annotation of Ajellomyces capsulatus strain H88.</title>
        <authorList>
            <person name="Champion M."/>
            <person name="Cuomo C."/>
            <person name="Ma L.-J."/>
            <person name="Henn M.R."/>
            <person name="Sil A."/>
            <person name="Goldman B."/>
            <person name="Young S.K."/>
            <person name="Kodira C.D."/>
            <person name="Zeng Q."/>
            <person name="Koehrsen M."/>
            <person name="Alvarado L."/>
            <person name="Berlin A."/>
            <person name="Borenstein D."/>
            <person name="Chen Z."/>
            <person name="Engels R."/>
            <person name="Freedman E."/>
            <person name="Gellesch M."/>
            <person name="Goldberg J."/>
            <person name="Griggs A."/>
            <person name="Gujja S."/>
            <person name="Heiman D."/>
            <person name="Hepburn T."/>
            <person name="Howarth C."/>
            <person name="Jen D."/>
            <person name="Larson L."/>
            <person name="Lewis B."/>
            <person name="Mehta T."/>
            <person name="Park D."/>
            <person name="Pearson M."/>
            <person name="Roberts A."/>
            <person name="Saif S."/>
            <person name="Shea T."/>
            <person name="Shenoy N."/>
            <person name="Sisk P."/>
            <person name="Stolte C."/>
            <person name="Sykes S."/>
            <person name="Walk T."/>
            <person name="White J."/>
            <person name="Yandava C."/>
            <person name="Klein B."/>
            <person name="McEwen J.G."/>
            <person name="Puccia R."/>
            <person name="Goldman G.H."/>
            <person name="Felipe M.S."/>
            <person name="Nino-Vega G."/>
            <person name="San-Blas G."/>
            <person name="Taylor J."/>
            <person name="Mendoza L."/>
            <person name="Galagan J."/>
            <person name="Nusbaum C."/>
            <person name="Birren B."/>
        </authorList>
    </citation>
    <scope>NUCLEOTIDE SEQUENCE [LARGE SCALE GENOMIC DNA]</scope>
    <source>
        <strain evidence="3">H88</strain>
    </source>
</reference>
<dbReference type="OrthoDB" id="4203663at2759"/>
<feature type="compositionally biased region" description="Basic and acidic residues" evidence="1">
    <location>
        <begin position="117"/>
        <end position="126"/>
    </location>
</feature>
<evidence type="ECO:0000313" key="3">
    <source>
        <dbReference type="Proteomes" id="UP000008142"/>
    </source>
</evidence>
<feature type="region of interest" description="Disordered" evidence="1">
    <location>
        <begin position="103"/>
        <end position="126"/>
    </location>
</feature>
<dbReference type="HOGENOM" id="CLU_1299403_0_0_1"/>
<dbReference type="AlphaFoldDB" id="F0ULA0"/>
<accession>F0ULA0</accession>
<protein>
    <submittedName>
        <fullName evidence="2">Uncharacterized protein</fullName>
    </submittedName>
</protein>
<name>F0ULA0_AJEC8</name>
<organism evidence="3">
    <name type="scientific">Ajellomyces capsulatus (strain H88)</name>
    <name type="common">Darling's disease fungus</name>
    <name type="synonym">Histoplasma capsulatum</name>
    <dbReference type="NCBI Taxonomy" id="544711"/>
    <lineage>
        <taxon>Eukaryota</taxon>
        <taxon>Fungi</taxon>
        <taxon>Dikarya</taxon>
        <taxon>Ascomycota</taxon>
        <taxon>Pezizomycotina</taxon>
        <taxon>Eurotiomycetes</taxon>
        <taxon>Eurotiomycetidae</taxon>
        <taxon>Onygenales</taxon>
        <taxon>Ajellomycetaceae</taxon>
        <taxon>Histoplasma</taxon>
    </lineage>
</organism>
<evidence type="ECO:0000313" key="2">
    <source>
        <dbReference type="EMBL" id="EGC45374.1"/>
    </source>
</evidence>